<dbReference type="InterPro" id="IPR006741">
    <property type="entry name" value="AgrB"/>
</dbReference>
<dbReference type="SMART" id="SM00793">
    <property type="entry name" value="AgrB"/>
    <property type="match status" value="1"/>
</dbReference>
<accession>A0ABS1TB37</accession>
<comment type="function">
    <text evidence="8">May be involved in the proteolytic processing of a quorum sensing system signal molecule precursor.</text>
</comment>
<dbReference type="RefSeq" id="WP_202749331.1">
    <property type="nucleotide sequence ID" value="NZ_JAESWC010000007.1"/>
</dbReference>
<name>A0ABS1TB37_9CLOT</name>
<dbReference type="Proteomes" id="UP000632377">
    <property type="component" value="Unassembled WGS sequence"/>
</dbReference>
<keyword evidence="2 8" id="KW-0673">Quorum sensing</keyword>
<evidence type="ECO:0000256" key="3">
    <source>
        <dbReference type="ARBA" id="ARBA00022670"/>
    </source>
</evidence>
<feature type="transmembrane region" description="Helical" evidence="8">
    <location>
        <begin position="81"/>
        <end position="104"/>
    </location>
</feature>
<keyword evidence="10" id="KW-1185">Reference proteome</keyword>
<dbReference type="EMBL" id="JAESWC010000007">
    <property type="protein sequence ID" value="MBL4936573.1"/>
    <property type="molecule type" value="Genomic_DNA"/>
</dbReference>
<gene>
    <name evidence="9" type="ORF">JK636_12470</name>
</gene>
<dbReference type="EC" id="3.4.-.-" evidence="8"/>
<feature type="transmembrane region" description="Helical" evidence="8">
    <location>
        <begin position="43"/>
        <end position="69"/>
    </location>
</feature>
<comment type="similarity">
    <text evidence="8">Belongs to the AgrB family.</text>
</comment>
<proteinExistence type="inferred from homology"/>
<evidence type="ECO:0000313" key="10">
    <source>
        <dbReference type="Proteomes" id="UP000632377"/>
    </source>
</evidence>
<sequence length="209" mass="23435">MDISEYISEKAAVFVQTSLDKSNSEIEQIKYGIQSILTNTFKLIILFITAYFLGIAKHTLIALISFGILRSFASGIHATSSLKCIIANYIIFLGNVYLSIYFTINKLNITVLFLISLVLIALYAPADTAARPLTSKKTRRKLKTLSIVTTISLYILAITLKNNTYVNIVTFSACIEAILITPLAYKIFNLPYRNYKKYEIITSTSNQSM</sequence>
<evidence type="ECO:0000256" key="4">
    <source>
        <dbReference type="ARBA" id="ARBA00022692"/>
    </source>
</evidence>
<keyword evidence="6 8" id="KW-1133">Transmembrane helix</keyword>
<dbReference type="Pfam" id="PF04647">
    <property type="entry name" value="AgrB"/>
    <property type="match status" value="1"/>
</dbReference>
<comment type="caution">
    <text evidence="9">The sequence shown here is derived from an EMBL/GenBank/DDBJ whole genome shotgun (WGS) entry which is preliminary data.</text>
</comment>
<evidence type="ECO:0000256" key="1">
    <source>
        <dbReference type="ARBA" id="ARBA00022475"/>
    </source>
</evidence>
<evidence type="ECO:0000256" key="2">
    <source>
        <dbReference type="ARBA" id="ARBA00022654"/>
    </source>
</evidence>
<keyword evidence="4 8" id="KW-0812">Transmembrane</keyword>
<keyword evidence="5 8" id="KW-0378">Hydrolase</keyword>
<protein>
    <recommendedName>
        <fullName evidence="8">Putative AgrB-like protein</fullName>
        <ecNumber evidence="8">3.4.-.-</ecNumber>
    </recommendedName>
</protein>
<keyword evidence="1 8" id="KW-1003">Cell membrane</keyword>
<keyword evidence="3 8" id="KW-0645">Protease</keyword>
<keyword evidence="7 8" id="KW-0472">Membrane</keyword>
<comment type="subcellular location">
    <subcellularLocation>
        <location evidence="8">Cell membrane</location>
        <topology evidence="8">Multi-pass membrane protein</topology>
    </subcellularLocation>
</comment>
<reference evidence="9 10" key="1">
    <citation type="submission" date="2021-01" db="EMBL/GenBank/DDBJ databases">
        <title>Genome public.</title>
        <authorList>
            <person name="Liu C."/>
            <person name="Sun Q."/>
        </authorList>
    </citation>
    <scope>NUCLEOTIDE SEQUENCE [LARGE SCALE GENOMIC DNA]</scope>
    <source>
        <strain evidence="9 10">YIM B02515</strain>
    </source>
</reference>
<evidence type="ECO:0000256" key="7">
    <source>
        <dbReference type="ARBA" id="ARBA00023136"/>
    </source>
</evidence>
<feature type="transmembrane region" description="Helical" evidence="8">
    <location>
        <begin position="166"/>
        <end position="188"/>
    </location>
</feature>
<feature type="transmembrane region" description="Helical" evidence="8">
    <location>
        <begin position="110"/>
        <end position="130"/>
    </location>
</feature>
<evidence type="ECO:0000256" key="5">
    <source>
        <dbReference type="ARBA" id="ARBA00022801"/>
    </source>
</evidence>
<evidence type="ECO:0000313" key="9">
    <source>
        <dbReference type="EMBL" id="MBL4936573.1"/>
    </source>
</evidence>
<dbReference type="HAMAP" id="MF_00784">
    <property type="entry name" value="AgrB"/>
    <property type="match status" value="1"/>
</dbReference>
<organism evidence="9 10">
    <name type="scientific">Clostridium rhizosphaerae</name>
    <dbReference type="NCBI Taxonomy" id="2803861"/>
    <lineage>
        <taxon>Bacteria</taxon>
        <taxon>Bacillati</taxon>
        <taxon>Bacillota</taxon>
        <taxon>Clostridia</taxon>
        <taxon>Eubacteriales</taxon>
        <taxon>Clostridiaceae</taxon>
        <taxon>Clostridium</taxon>
    </lineage>
</organism>
<evidence type="ECO:0000256" key="6">
    <source>
        <dbReference type="ARBA" id="ARBA00022989"/>
    </source>
</evidence>
<evidence type="ECO:0000256" key="8">
    <source>
        <dbReference type="HAMAP-Rule" id="MF_00784"/>
    </source>
</evidence>